<keyword evidence="4" id="KW-1185">Reference proteome</keyword>
<feature type="domain" description="Heterokaryon incompatibility" evidence="2">
    <location>
        <begin position="133"/>
        <end position="301"/>
    </location>
</feature>
<sequence>MPRSSKVTQPPCLCRRFHVDCSPKTCPQAQHAGSGDWNHYTIRAFCESAAGTPQAPPCKTCAAIVRALTEVDEVKLILRGSVEDLKNRGGGGMCEGAEEDFEMMLVELQAVASPPVSENQVRVVQTASELMRYTTLSHRWGNNERFTLVKKNAAEWASADIPWDTIPRTYRDAITVTRKLGVGYIWIDTMCIMQDDAEDWRHESTRMKDVYGGSYLNIAAVCAAGSHGGLFASSNLVEEFKTHDVPEQGEGSVEATATTTTTSSGKGKLRIRQQPHFTHTSFGSNYGGSSFLLGRGWVLQERLLAPRVVYFDQDELKWECYGGVDCLCGGMLVISNFSLEHRKSLGKWKEIHLPMQWMRIAERYSQCRLTFDVDRMIALAGIAEQAQKTGRGGKYLAGHWERDLAHQLCWEVLDTHRKPASMYIAPSWSWLSVFGRIGFSNRMDYQCWASTIDVRITQVEVTLEDEARETGPVTGGFLKVDGRVVEFDTRMTDPGSSSEPQTFSLTHREMETTLDYGVEVDYVMTEASAQKLETLLLLYWGEMWPHRKTFLVLRHAENAKEHTGKYERVGMIWFEGEADQPDFDQLMEWSQHREGIVIV</sequence>
<evidence type="ECO:0000313" key="3">
    <source>
        <dbReference type="EMBL" id="KXJ87106.1"/>
    </source>
</evidence>
<dbReference type="EMBL" id="KQ964264">
    <property type="protein sequence ID" value="KXJ87106.1"/>
    <property type="molecule type" value="Genomic_DNA"/>
</dbReference>
<gene>
    <name evidence="3" type="ORF">Micbo1qcDRAFT_218388</name>
</gene>
<evidence type="ECO:0000259" key="2">
    <source>
        <dbReference type="Pfam" id="PF06985"/>
    </source>
</evidence>
<feature type="region of interest" description="Disordered" evidence="1">
    <location>
        <begin position="244"/>
        <end position="268"/>
    </location>
</feature>
<dbReference type="PANTHER" id="PTHR33112">
    <property type="entry name" value="DOMAIN PROTEIN, PUTATIVE-RELATED"/>
    <property type="match status" value="1"/>
</dbReference>
<accession>A0A136IQB2</accession>
<dbReference type="InterPro" id="IPR010730">
    <property type="entry name" value="HET"/>
</dbReference>
<dbReference type="Pfam" id="PF06985">
    <property type="entry name" value="HET"/>
    <property type="match status" value="1"/>
</dbReference>
<protein>
    <submittedName>
        <fullName evidence="3">HET domain-containing protein</fullName>
    </submittedName>
</protein>
<evidence type="ECO:0000256" key="1">
    <source>
        <dbReference type="SAM" id="MobiDB-lite"/>
    </source>
</evidence>
<dbReference type="PANTHER" id="PTHR33112:SF16">
    <property type="entry name" value="HETEROKARYON INCOMPATIBILITY DOMAIN-CONTAINING PROTEIN"/>
    <property type="match status" value="1"/>
</dbReference>
<reference evidence="4" key="1">
    <citation type="submission" date="2016-02" db="EMBL/GenBank/DDBJ databases">
        <title>Draft genome sequence of Microdochium bolleyi, a fungal endophyte of beachgrass.</title>
        <authorList>
            <consortium name="DOE Joint Genome Institute"/>
            <person name="David A.S."/>
            <person name="May G."/>
            <person name="Haridas S."/>
            <person name="Lim J."/>
            <person name="Wang M."/>
            <person name="Labutti K."/>
            <person name="Lipzen A."/>
            <person name="Barry K."/>
            <person name="Grigoriev I.V."/>
        </authorList>
    </citation>
    <scope>NUCLEOTIDE SEQUENCE [LARGE SCALE GENOMIC DNA]</scope>
    <source>
        <strain evidence="4">J235TASD1</strain>
    </source>
</reference>
<dbReference type="OrthoDB" id="3789824at2759"/>
<evidence type="ECO:0000313" key="4">
    <source>
        <dbReference type="Proteomes" id="UP000070501"/>
    </source>
</evidence>
<dbReference type="AlphaFoldDB" id="A0A136IQB2"/>
<proteinExistence type="predicted"/>
<organism evidence="3 4">
    <name type="scientific">Microdochium bolleyi</name>
    <dbReference type="NCBI Taxonomy" id="196109"/>
    <lineage>
        <taxon>Eukaryota</taxon>
        <taxon>Fungi</taxon>
        <taxon>Dikarya</taxon>
        <taxon>Ascomycota</taxon>
        <taxon>Pezizomycotina</taxon>
        <taxon>Sordariomycetes</taxon>
        <taxon>Xylariomycetidae</taxon>
        <taxon>Xylariales</taxon>
        <taxon>Microdochiaceae</taxon>
        <taxon>Microdochium</taxon>
    </lineage>
</organism>
<dbReference type="Proteomes" id="UP000070501">
    <property type="component" value="Unassembled WGS sequence"/>
</dbReference>
<dbReference type="InParanoid" id="A0A136IQB2"/>
<feature type="compositionally biased region" description="Low complexity" evidence="1">
    <location>
        <begin position="255"/>
        <end position="266"/>
    </location>
</feature>
<name>A0A136IQB2_9PEZI</name>